<keyword evidence="3" id="KW-1185">Reference proteome</keyword>
<dbReference type="OrthoDB" id="4870016at2"/>
<dbReference type="RefSeq" id="WP_130628093.1">
    <property type="nucleotide sequence ID" value="NZ_CP036164.1"/>
</dbReference>
<dbReference type="STRING" id="1216970.GCA_001570985_02615"/>
<evidence type="ECO:0000313" key="2">
    <source>
        <dbReference type="EMBL" id="QBF44840.1"/>
    </source>
</evidence>
<accession>A0A4P6MTK0</accession>
<feature type="region of interest" description="Disordered" evidence="1">
    <location>
        <begin position="1"/>
        <end position="73"/>
    </location>
</feature>
<protein>
    <submittedName>
        <fullName evidence="2">Uncharacterized protein</fullName>
    </submittedName>
</protein>
<sequence>MRDRTDEGRDGGQVSETNNLRESDQDEAYQQSEGVPPGDVADQEDQSVAEARISPEEGDVEESVEHSLGEESP</sequence>
<gene>
    <name evidence="2" type="ORF">EXU32_00245</name>
</gene>
<dbReference type="Proteomes" id="UP000290408">
    <property type="component" value="Chromosome"/>
</dbReference>
<dbReference type="KEGG" id="jli:EXU32_00245"/>
<feature type="compositionally biased region" description="Basic and acidic residues" evidence="1">
    <location>
        <begin position="63"/>
        <end position="73"/>
    </location>
</feature>
<dbReference type="EMBL" id="CP036164">
    <property type="protein sequence ID" value="QBF44840.1"/>
    <property type="molecule type" value="Genomic_DNA"/>
</dbReference>
<organism evidence="2 3">
    <name type="scientific">Janibacter limosus</name>
    <dbReference type="NCBI Taxonomy" id="53458"/>
    <lineage>
        <taxon>Bacteria</taxon>
        <taxon>Bacillati</taxon>
        <taxon>Actinomycetota</taxon>
        <taxon>Actinomycetes</taxon>
        <taxon>Micrococcales</taxon>
        <taxon>Intrasporangiaceae</taxon>
        <taxon>Janibacter</taxon>
    </lineage>
</organism>
<reference evidence="2 3" key="1">
    <citation type="submission" date="2019-02" db="EMBL/GenBank/DDBJ databases">
        <title>Genomic data mining of an Antarctic deep-sea actinobacterium, Janibacterlimosus P3-3-X1.</title>
        <authorList>
            <person name="Liao L."/>
            <person name="Chen B."/>
        </authorList>
    </citation>
    <scope>NUCLEOTIDE SEQUENCE [LARGE SCALE GENOMIC DNA]</scope>
    <source>
        <strain evidence="2 3">P3-3-X1</strain>
    </source>
</reference>
<evidence type="ECO:0000256" key="1">
    <source>
        <dbReference type="SAM" id="MobiDB-lite"/>
    </source>
</evidence>
<proteinExistence type="predicted"/>
<name>A0A4P6MTK0_9MICO</name>
<feature type="compositionally biased region" description="Basic and acidic residues" evidence="1">
    <location>
        <begin position="1"/>
        <end position="10"/>
    </location>
</feature>
<dbReference type="AlphaFoldDB" id="A0A4P6MTK0"/>
<evidence type="ECO:0000313" key="3">
    <source>
        <dbReference type="Proteomes" id="UP000290408"/>
    </source>
</evidence>